<proteinExistence type="predicted"/>
<evidence type="ECO:0000313" key="3">
    <source>
        <dbReference type="Proteomes" id="UP000281372"/>
    </source>
</evidence>
<comment type="caution">
    <text evidence="2">The sequence shown here is derived from an EMBL/GenBank/DDBJ whole genome shotgun (WGS) entry which is preliminary data.</text>
</comment>
<feature type="transmembrane region" description="Helical" evidence="1">
    <location>
        <begin position="91"/>
        <end position="114"/>
    </location>
</feature>
<accession>A0A3M3LQB2</accession>
<organism evidence="2 3">
    <name type="scientific">Pseudomonas cannabina</name>
    <dbReference type="NCBI Taxonomy" id="86840"/>
    <lineage>
        <taxon>Bacteria</taxon>
        <taxon>Pseudomonadati</taxon>
        <taxon>Pseudomonadota</taxon>
        <taxon>Gammaproteobacteria</taxon>
        <taxon>Pseudomonadales</taxon>
        <taxon>Pseudomonadaceae</taxon>
        <taxon>Pseudomonas</taxon>
    </lineage>
</organism>
<keyword evidence="1" id="KW-1133">Transmembrane helix</keyword>
<dbReference type="AlphaFoldDB" id="A0A3M3LQB2"/>
<reference evidence="2 3" key="1">
    <citation type="submission" date="2018-08" db="EMBL/GenBank/DDBJ databases">
        <title>Recombination of ecologically and evolutionarily significant loci maintains genetic cohesion in the Pseudomonas syringae species complex.</title>
        <authorList>
            <person name="Dillon M."/>
            <person name="Thakur S."/>
            <person name="Almeida R.N.D."/>
            <person name="Weir B.S."/>
            <person name="Guttman D.S."/>
        </authorList>
    </citation>
    <scope>NUCLEOTIDE SEQUENCE [LARGE SCALE GENOMIC DNA]</scope>
    <source>
        <strain evidence="2 3">ICMP 2821</strain>
    </source>
</reference>
<evidence type="ECO:0000313" key="2">
    <source>
        <dbReference type="EMBL" id="RMN37394.1"/>
    </source>
</evidence>
<evidence type="ECO:0000256" key="1">
    <source>
        <dbReference type="SAM" id="Phobius"/>
    </source>
</evidence>
<feature type="transmembrane region" description="Helical" evidence="1">
    <location>
        <begin position="53"/>
        <end position="71"/>
    </location>
</feature>
<dbReference type="EMBL" id="RBOW01000228">
    <property type="protein sequence ID" value="RMN37394.1"/>
    <property type="molecule type" value="Genomic_DNA"/>
</dbReference>
<keyword evidence="1" id="KW-0812">Transmembrane</keyword>
<dbReference type="RefSeq" id="WP_122377744.1">
    <property type="nucleotide sequence ID" value="NZ_RBOW01000228.1"/>
</dbReference>
<protein>
    <submittedName>
        <fullName evidence="2">Uncharacterized protein</fullName>
    </submittedName>
</protein>
<dbReference type="Proteomes" id="UP000281372">
    <property type="component" value="Unassembled WGS sequence"/>
</dbReference>
<name>A0A3M3LQB2_PSECA</name>
<keyword evidence="1" id="KW-0472">Membrane</keyword>
<sequence length="165" mass="17729">MRNYSSGVIKNFVLAYKTKFTKQHEVKAVPIKVGGFEDWKCNLYRSINRNLKVISSTLASLSLVFFSRAASAKFSDLAPDWKVELGAVAQIVLLGIAAVGVCTAGMAVITGIKAKKDGRPLEWQTWGFIGGALATVIPFFILAMAGSLTGDDGNGQSSLNELNLK</sequence>
<feature type="transmembrane region" description="Helical" evidence="1">
    <location>
        <begin position="126"/>
        <end position="148"/>
    </location>
</feature>
<gene>
    <name evidence="2" type="ORF">ALQ64_01961</name>
</gene>